<dbReference type="Gene3D" id="1.10.10.10">
    <property type="entry name" value="Winged helix-like DNA-binding domain superfamily/Winged helix DNA-binding domain"/>
    <property type="match status" value="1"/>
</dbReference>
<dbReference type="SMART" id="SM00346">
    <property type="entry name" value="HTH_ICLR"/>
    <property type="match status" value="1"/>
</dbReference>
<evidence type="ECO:0000256" key="2">
    <source>
        <dbReference type="ARBA" id="ARBA00023015"/>
    </source>
</evidence>
<evidence type="ECO:0000256" key="3">
    <source>
        <dbReference type="ARBA" id="ARBA00023125"/>
    </source>
</evidence>
<dbReference type="InterPro" id="IPR036388">
    <property type="entry name" value="WH-like_DNA-bd_sf"/>
</dbReference>
<dbReference type="CDD" id="cd00090">
    <property type="entry name" value="HTH_ARSR"/>
    <property type="match status" value="1"/>
</dbReference>
<keyword evidence="3 9" id="KW-0238">DNA-binding</keyword>
<dbReference type="InterPro" id="IPR014757">
    <property type="entry name" value="Tscrpt_reg_IclR_C"/>
</dbReference>
<dbReference type="PANTHER" id="PTHR30136:SF7">
    <property type="entry name" value="HTH-TYPE TRANSCRIPTIONAL REGULATOR KDGR-RELATED"/>
    <property type="match status" value="1"/>
</dbReference>
<keyword evidence="1" id="KW-0319">Glycerol metabolism</keyword>
<proteinExistence type="predicted"/>
<evidence type="ECO:0000313" key="9">
    <source>
        <dbReference type="EMBL" id="TQO19358.1"/>
    </source>
</evidence>
<name>A0A8H2PY39_9MICO</name>
<comment type="function">
    <text evidence="5">May be an activator protein for the gylABX operon.</text>
</comment>
<dbReference type="Pfam" id="PF01614">
    <property type="entry name" value="IclR_C"/>
    <property type="match status" value="1"/>
</dbReference>
<accession>A0A8H2PY39</accession>
<dbReference type="InterPro" id="IPR050707">
    <property type="entry name" value="HTH_MetabolicPath_Reg"/>
</dbReference>
<sequence length="223" mass="23748">MTAGPEYAAPALDKGLDILELLARTSGALNQSEIAEATGRSTNQIFRVLSTLERRGYVFRDKQSGLYSLAMKLFELAHQHPPLRGLVSAALPIMQELAQQARQSCNLAVLDGTEVRVIAQVESPADFGFRVRVGATFGVATTATGAVLCTDSDVPLVRADTLQPGITDVVAPVRNASGTIAALTVPYVATTFSEVDAERVLHLATRAAMKISQVLRSEALRGT</sequence>
<dbReference type="InterPro" id="IPR011991">
    <property type="entry name" value="ArsR-like_HTH"/>
</dbReference>
<dbReference type="FunFam" id="1.10.10.10:FF:000056">
    <property type="entry name" value="IclR family transcriptional regulator"/>
    <property type="match status" value="1"/>
</dbReference>
<evidence type="ECO:0000256" key="5">
    <source>
        <dbReference type="ARBA" id="ARBA00058938"/>
    </source>
</evidence>
<evidence type="ECO:0000259" key="8">
    <source>
        <dbReference type="PROSITE" id="PS51078"/>
    </source>
</evidence>
<dbReference type="SUPFAM" id="SSF55781">
    <property type="entry name" value="GAF domain-like"/>
    <property type="match status" value="1"/>
</dbReference>
<evidence type="ECO:0000259" key="7">
    <source>
        <dbReference type="PROSITE" id="PS51077"/>
    </source>
</evidence>
<dbReference type="PANTHER" id="PTHR30136">
    <property type="entry name" value="HELIX-TURN-HELIX TRANSCRIPTIONAL REGULATOR, ICLR FAMILY"/>
    <property type="match status" value="1"/>
</dbReference>
<protein>
    <recommendedName>
        <fullName evidence="6">Glycerol operon regulatory protein</fullName>
    </recommendedName>
</protein>
<keyword evidence="2" id="KW-0805">Transcription regulation</keyword>
<dbReference type="GO" id="GO:0006071">
    <property type="term" value="P:glycerol metabolic process"/>
    <property type="evidence" value="ECO:0007669"/>
    <property type="project" value="UniProtKB-KW"/>
</dbReference>
<gene>
    <name evidence="9" type="ORF">FB472_0903</name>
</gene>
<dbReference type="PROSITE" id="PS51078">
    <property type="entry name" value="ICLR_ED"/>
    <property type="match status" value="1"/>
</dbReference>
<feature type="domain" description="IclR-ED" evidence="8">
    <location>
        <begin position="72"/>
        <end position="223"/>
    </location>
</feature>
<evidence type="ECO:0000256" key="4">
    <source>
        <dbReference type="ARBA" id="ARBA00023163"/>
    </source>
</evidence>
<feature type="domain" description="HTH iclR-type" evidence="7">
    <location>
        <begin position="9"/>
        <end position="71"/>
    </location>
</feature>
<evidence type="ECO:0000256" key="1">
    <source>
        <dbReference type="ARBA" id="ARBA00022798"/>
    </source>
</evidence>
<dbReference type="GO" id="GO:0045892">
    <property type="term" value="P:negative regulation of DNA-templated transcription"/>
    <property type="evidence" value="ECO:0007669"/>
    <property type="project" value="TreeGrafter"/>
</dbReference>
<evidence type="ECO:0000256" key="6">
    <source>
        <dbReference type="ARBA" id="ARBA00070406"/>
    </source>
</evidence>
<dbReference type="EMBL" id="VFRA01000001">
    <property type="protein sequence ID" value="TQO19358.1"/>
    <property type="molecule type" value="Genomic_DNA"/>
</dbReference>
<reference evidence="9 10" key="1">
    <citation type="submission" date="2019-06" db="EMBL/GenBank/DDBJ databases">
        <title>Sequencing the genomes of 1000 actinobacteria strains.</title>
        <authorList>
            <person name="Klenk H.-P."/>
        </authorList>
    </citation>
    <scope>NUCLEOTIDE SEQUENCE [LARGE SCALE GENOMIC DNA]</scope>
    <source>
        <strain evidence="9 10">DSM 21947</strain>
    </source>
</reference>
<dbReference type="Gene3D" id="3.30.450.40">
    <property type="match status" value="2"/>
</dbReference>
<dbReference type="InterPro" id="IPR036390">
    <property type="entry name" value="WH_DNA-bd_sf"/>
</dbReference>
<dbReference type="GO" id="GO:0003700">
    <property type="term" value="F:DNA-binding transcription factor activity"/>
    <property type="evidence" value="ECO:0007669"/>
    <property type="project" value="TreeGrafter"/>
</dbReference>
<dbReference type="AlphaFoldDB" id="A0A8H2PY39"/>
<dbReference type="GO" id="GO:0003677">
    <property type="term" value="F:DNA binding"/>
    <property type="evidence" value="ECO:0007669"/>
    <property type="project" value="UniProtKB-KW"/>
</dbReference>
<dbReference type="PROSITE" id="PS51077">
    <property type="entry name" value="HTH_ICLR"/>
    <property type="match status" value="1"/>
</dbReference>
<comment type="caution">
    <text evidence="9">The sequence shown here is derived from an EMBL/GenBank/DDBJ whole genome shotgun (WGS) entry which is preliminary data.</text>
</comment>
<dbReference type="Proteomes" id="UP000316560">
    <property type="component" value="Unassembled WGS sequence"/>
</dbReference>
<dbReference type="OrthoDB" id="8479143at2"/>
<dbReference type="RefSeq" id="WP_141989815.1">
    <property type="nucleotide sequence ID" value="NZ_VFRA01000001.1"/>
</dbReference>
<keyword evidence="4" id="KW-0804">Transcription</keyword>
<organism evidence="9 10">
    <name type="scientific">Rhodoglobus vestalii</name>
    <dbReference type="NCBI Taxonomy" id="193384"/>
    <lineage>
        <taxon>Bacteria</taxon>
        <taxon>Bacillati</taxon>
        <taxon>Actinomycetota</taxon>
        <taxon>Actinomycetes</taxon>
        <taxon>Micrococcales</taxon>
        <taxon>Microbacteriaceae</taxon>
        <taxon>Rhodoglobus</taxon>
    </lineage>
</organism>
<dbReference type="SUPFAM" id="SSF46785">
    <property type="entry name" value="Winged helix' DNA-binding domain"/>
    <property type="match status" value="1"/>
</dbReference>
<dbReference type="InterPro" id="IPR005471">
    <property type="entry name" value="Tscrpt_reg_IclR_N"/>
</dbReference>
<keyword evidence="10" id="KW-1185">Reference proteome</keyword>
<dbReference type="InterPro" id="IPR029016">
    <property type="entry name" value="GAF-like_dom_sf"/>
</dbReference>
<evidence type="ECO:0000313" key="10">
    <source>
        <dbReference type="Proteomes" id="UP000316560"/>
    </source>
</evidence>
<dbReference type="Pfam" id="PF09339">
    <property type="entry name" value="HTH_IclR"/>
    <property type="match status" value="1"/>
</dbReference>